<keyword evidence="3" id="KW-1185">Reference proteome</keyword>
<dbReference type="InterPro" id="IPR029063">
    <property type="entry name" value="SAM-dependent_MTases_sf"/>
</dbReference>
<accession>A0ABM8VYU7</accession>
<dbReference type="SUPFAM" id="SSF53335">
    <property type="entry name" value="S-adenosyl-L-methionine-dependent methyltransferases"/>
    <property type="match status" value="1"/>
</dbReference>
<evidence type="ECO:0000313" key="2">
    <source>
        <dbReference type="EMBL" id="CAG8481466.1"/>
    </source>
</evidence>
<reference evidence="2 3" key="1">
    <citation type="submission" date="2021-06" db="EMBL/GenBank/DDBJ databases">
        <authorList>
            <person name="Kallberg Y."/>
            <person name="Tangrot J."/>
            <person name="Rosling A."/>
        </authorList>
    </citation>
    <scope>NUCLEOTIDE SEQUENCE [LARGE SCALE GENOMIC DNA]</scope>
    <source>
        <strain evidence="2 3">120-4 pot B 10/14</strain>
    </source>
</reference>
<dbReference type="Proteomes" id="UP000789901">
    <property type="component" value="Unassembled WGS sequence"/>
</dbReference>
<protein>
    <submittedName>
        <fullName evidence="2">43185_t:CDS:1</fullName>
    </submittedName>
</protein>
<name>A0ABM8VYU7_GIGMA</name>
<dbReference type="Gene3D" id="3.40.50.150">
    <property type="entry name" value="Vaccinia Virus protein VP39"/>
    <property type="match status" value="1"/>
</dbReference>
<proteinExistence type="predicted"/>
<organism evidence="2 3">
    <name type="scientific">Gigaspora margarita</name>
    <dbReference type="NCBI Taxonomy" id="4874"/>
    <lineage>
        <taxon>Eukaryota</taxon>
        <taxon>Fungi</taxon>
        <taxon>Fungi incertae sedis</taxon>
        <taxon>Mucoromycota</taxon>
        <taxon>Glomeromycotina</taxon>
        <taxon>Glomeromycetes</taxon>
        <taxon>Diversisporales</taxon>
        <taxon>Gigasporaceae</taxon>
        <taxon>Gigaspora</taxon>
    </lineage>
</organism>
<comment type="caution">
    <text evidence="2">The sequence shown here is derived from an EMBL/GenBank/DDBJ whole genome shotgun (WGS) entry which is preliminary data.</text>
</comment>
<dbReference type="PANTHER" id="PTHR43591">
    <property type="entry name" value="METHYLTRANSFERASE"/>
    <property type="match status" value="1"/>
</dbReference>
<feature type="domain" description="Methyltransferase" evidence="1">
    <location>
        <begin position="407"/>
        <end position="498"/>
    </location>
</feature>
<dbReference type="EMBL" id="CAJVQB010000313">
    <property type="protein sequence ID" value="CAG8481466.1"/>
    <property type="molecule type" value="Genomic_DNA"/>
</dbReference>
<evidence type="ECO:0000313" key="3">
    <source>
        <dbReference type="Proteomes" id="UP000789901"/>
    </source>
</evidence>
<sequence>MEILELIVPVTPNIELPNSEIKLTYYWIEHVKNVITFFMKANDNIQHTLNNLKIEARNNYNEAKDYEDWMHNLHDIYLKRQDDLFRRLNTEISEDSYFRLQRDPEYERLKIEIQCNPFFLIQDWPNYKSKILQILDRINIEKFITNTTFAVTRVPIKNQYADEIVQKQIKIIKRLRKLTYGSVRVAQNQIISIRDLLYEYLPICPSYLNPPNGDYSSQEFFVGKLLPILRMEAEQLFSKKAIAPASFLTIQGALQAGGLRDHSIFECAVCHQYGPTNLKKIKSHLKSHDLDASLNNILLGTKTYFFVDNKVIMEKKNEPLKNNNDIIIDESSKTTDLIDDNNSENKFRFIDGRRFHNIKNSKYPMPNDNKEHNRLNYQQAILKHHWQGNFSSPIKQVLENSENKAKVLDVGCGSASWIFDMANEYPDVSFIGLDMLPNHPELTKLSNATYVQHNILDGLPFEDNTFDFIHQRFLGSSYPKQKWMFVINELVRILKPGGYLEIMESQPDICQGGPALKRYYDALKEMMTTNDFDTDLYHNLYKYFTQQGELENIHQEEKNLIYGKNSGEIGQMAGNAAIMFCDGLKPALSPFLKISTKELDDLFEAVAKEISELDCYKIFYRVYASKKVI</sequence>
<dbReference type="InterPro" id="IPR041698">
    <property type="entry name" value="Methyltransf_25"/>
</dbReference>
<dbReference type="CDD" id="cd02440">
    <property type="entry name" value="AdoMet_MTases"/>
    <property type="match status" value="1"/>
</dbReference>
<dbReference type="Pfam" id="PF13649">
    <property type="entry name" value="Methyltransf_25"/>
    <property type="match status" value="1"/>
</dbReference>
<evidence type="ECO:0000259" key="1">
    <source>
        <dbReference type="Pfam" id="PF13649"/>
    </source>
</evidence>
<gene>
    <name evidence="2" type="ORF">GMARGA_LOCUS1259</name>
</gene>
<dbReference type="PANTHER" id="PTHR43591:SF24">
    <property type="entry name" value="2-METHOXY-6-POLYPRENYL-1,4-BENZOQUINOL METHYLASE, MITOCHONDRIAL"/>
    <property type="match status" value="1"/>
</dbReference>